<evidence type="ECO:0000256" key="8">
    <source>
        <dbReference type="RuleBase" id="RU000480"/>
    </source>
</evidence>
<organism evidence="11">
    <name type="scientific">Eucheuma denticulatum</name>
    <dbReference type="NCBI Taxonomy" id="305493"/>
    <lineage>
        <taxon>Eukaryota</taxon>
        <taxon>Rhodophyta</taxon>
        <taxon>Florideophyceae</taxon>
        <taxon>Rhodymeniophycidae</taxon>
        <taxon>Gigartinales</taxon>
        <taxon>Solieriaceae</taxon>
        <taxon>Eucheuma</taxon>
    </lineage>
</organism>
<dbReference type="GO" id="GO:0004069">
    <property type="term" value="F:L-aspartate:2-oxoglutarate aminotransferase activity"/>
    <property type="evidence" value="ECO:0007669"/>
    <property type="project" value="UniProtKB-EC"/>
</dbReference>
<keyword evidence="6" id="KW-0663">Pyridoxal phosphate</keyword>
<feature type="region of interest" description="Disordered" evidence="9">
    <location>
        <begin position="18"/>
        <end position="40"/>
    </location>
</feature>
<dbReference type="AlphaFoldDB" id="A0A097IUW1"/>
<evidence type="ECO:0000256" key="2">
    <source>
        <dbReference type="ARBA" id="ARBA00007441"/>
    </source>
</evidence>
<accession>A0A097IUW1</accession>
<comment type="similarity">
    <text evidence="2">Belongs to the class-I pyridoxal-phosphate-dependent aminotransferase family.</text>
</comment>
<evidence type="ECO:0000256" key="6">
    <source>
        <dbReference type="ARBA" id="ARBA00022898"/>
    </source>
</evidence>
<dbReference type="PRINTS" id="PR00799">
    <property type="entry name" value="TRANSAMINASE"/>
</dbReference>
<gene>
    <name evidence="11" type="primary">ast</name>
</gene>
<evidence type="ECO:0000256" key="1">
    <source>
        <dbReference type="ARBA" id="ARBA00001933"/>
    </source>
</evidence>
<dbReference type="PANTHER" id="PTHR11879">
    <property type="entry name" value="ASPARTATE AMINOTRANSFERASE"/>
    <property type="match status" value="1"/>
</dbReference>
<dbReference type="InterPro" id="IPR015422">
    <property type="entry name" value="PyrdxlP-dep_Trfase_small"/>
</dbReference>
<dbReference type="NCBIfam" id="NF006719">
    <property type="entry name" value="PRK09257.1"/>
    <property type="match status" value="1"/>
</dbReference>
<dbReference type="InterPro" id="IPR000796">
    <property type="entry name" value="Asp_trans"/>
</dbReference>
<keyword evidence="5 8" id="KW-0808">Transferase</keyword>
<dbReference type="Gene3D" id="3.40.640.10">
    <property type="entry name" value="Type I PLP-dependent aspartate aminotransferase-like (Major domain)"/>
    <property type="match status" value="1"/>
</dbReference>
<dbReference type="EC" id="2.6.1.1" evidence="8"/>
<feature type="domain" description="Aminotransferase class I/classII large" evidence="10">
    <location>
        <begin position="60"/>
        <end position="429"/>
    </location>
</feature>
<proteinExistence type="evidence at transcript level"/>
<sequence length="435" mass="48000">MFSRPLVHLSRRLLSTTPSATTTARAIPPPPASRFSATPRGPEDAILGITLAYNADQSPHKVNLGVGAYRDDAGLPFVLTPVRIAEKRLAQDEHHMEYLPVIGNRTFCDKAVALAYGQHSGLDMGCVARMQTLSGTGALRMAGELMTRFLSVRNGQAPVVLLPRPSWANHAAIFRDAGCRVGGYRYYDEDTKGLDFEGCLRDLEEAEEGSVVLLHACAHNPTGVDFGESEWGRVSEVVREKGMVALFDMAYQGFTSGDLDVDAEGVRRFVREGHRVILAQSFSKNFGLYGQRVGCLSVVGDSVEEKEAVESQLKIIARPMYSNPPIVGVRLVEEILKDEKLEIMWREEMKGMAERIQGMRKMLREGLEGVGSRLDWGHVEKQNGMFCYSGLTAQQVDRLRREFSVYLTANGRISMAGVTTGNVGYLADAMHRVTK</sequence>
<dbReference type="InterPro" id="IPR015421">
    <property type="entry name" value="PyrdxlP-dep_Trfase_major"/>
</dbReference>
<evidence type="ECO:0000256" key="5">
    <source>
        <dbReference type="ARBA" id="ARBA00022679"/>
    </source>
</evidence>
<protein>
    <recommendedName>
        <fullName evidence="8">Aspartate aminotransferase</fullName>
        <ecNumber evidence="8">2.6.1.1</ecNumber>
    </recommendedName>
</protein>
<dbReference type="EMBL" id="KM113453">
    <property type="protein sequence ID" value="AIT70271.1"/>
    <property type="molecule type" value="mRNA"/>
</dbReference>
<evidence type="ECO:0000256" key="7">
    <source>
        <dbReference type="ARBA" id="ARBA00049185"/>
    </source>
</evidence>
<dbReference type="InterPro" id="IPR004839">
    <property type="entry name" value="Aminotransferase_I/II_large"/>
</dbReference>
<dbReference type="InterPro" id="IPR015424">
    <property type="entry name" value="PyrdxlP-dep_Trfase"/>
</dbReference>
<comment type="cofactor">
    <cofactor evidence="1">
        <name>pyridoxal 5'-phosphate</name>
        <dbReference type="ChEBI" id="CHEBI:597326"/>
    </cofactor>
</comment>
<reference evidence="11" key="1">
    <citation type="journal article" date="2014" name="PLoS ONE">
        <title>Phylogeny of c4-photosynthesis enzymes based on algal transcriptomic and genomic data supports an archaeal/proteobacterial origin and multiple duplication for most c4-related genes.</title>
        <authorList>
            <person name="Chi S."/>
            <person name="Wu S."/>
            <person name="Yu J."/>
            <person name="Wang X."/>
            <person name="Tang X."/>
            <person name="Liu T."/>
        </authorList>
    </citation>
    <scope>NUCLEOTIDE SEQUENCE</scope>
    <source>
        <strain evidence="11">JEBK-2023132</strain>
    </source>
</reference>
<evidence type="ECO:0000256" key="3">
    <source>
        <dbReference type="ARBA" id="ARBA00011738"/>
    </source>
</evidence>
<comment type="miscellaneous">
    <text evidence="8">In eukaryotes there are cytoplasmic, mitochondrial and chloroplastic isozymes.</text>
</comment>
<dbReference type="GO" id="GO:0005739">
    <property type="term" value="C:mitochondrion"/>
    <property type="evidence" value="ECO:0007669"/>
    <property type="project" value="TreeGrafter"/>
</dbReference>
<dbReference type="FunFam" id="3.90.1150.10:FF:000001">
    <property type="entry name" value="Aspartate aminotransferase"/>
    <property type="match status" value="1"/>
</dbReference>
<dbReference type="FunFam" id="3.40.640.10:FF:000066">
    <property type="entry name" value="Aspartate aminotransferase"/>
    <property type="match status" value="1"/>
</dbReference>
<comment type="catalytic activity">
    <reaction evidence="7 8">
        <text>L-aspartate + 2-oxoglutarate = oxaloacetate + L-glutamate</text>
        <dbReference type="Rhea" id="RHEA:21824"/>
        <dbReference type="ChEBI" id="CHEBI:16452"/>
        <dbReference type="ChEBI" id="CHEBI:16810"/>
        <dbReference type="ChEBI" id="CHEBI:29985"/>
        <dbReference type="ChEBI" id="CHEBI:29991"/>
        <dbReference type="EC" id="2.6.1.1"/>
    </reaction>
</comment>
<dbReference type="CDD" id="cd00609">
    <property type="entry name" value="AAT_like"/>
    <property type="match status" value="1"/>
</dbReference>
<comment type="subunit">
    <text evidence="3 8">Homodimer.</text>
</comment>
<name>A0A097IUW1_9FLOR</name>
<evidence type="ECO:0000256" key="4">
    <source>
        <dbReference type="ARBA" id="ARBA00022576"/>
    </source>
</evidence>
<evidence type="ECO:0000259" key="10">
    <source>
        <dbReference type="Pfam" id="PF00155"/>
    </source>
</evidence>
<dbReference type="Pfam" id="PF00155">
    <property type="entry name" value="Aminotran_1_2"/>
    <property type="match status" value="1"/>
</dbReference>
<dbReference type="GO" id="GO:0006520">
    <property type="term" value="P:amino acid metabolic process"/>
    <property type="evidence" value="ECO:0007669"/>
    <property type="project" value="InterPro"/>
</dbReference>
<dbReference type="SUPFAM" id="SSF53383">
    <property type="entry name" value="PLP-dependent transferases"/>
    <property type="match status" value="1"/>
</dbReference>
<dbReference type="PANTHER" id="PTHR11879:SF22">
    <property type="entry name" value="ASPARTATE AMINOTRANSFERASE, MITOCHONDRIAL"/>
    <property type="match status" value="1"/>
</dbReference>
<dbReference type="Gene3D" id="3.90.1150.10">
    <property type="entry name" value="Aspartate Aminotransferase, domain 1"/>
    <property type="match status" value="1"/>
</dbReference>
<evidence type="ECO:0000256" key="9">
    <source>
        <dbReference type="SAM" id="MobiDB-lite"/>
    </source>
</evidence>
<dbReference type="PROSITE" id="PS00105">
    <property type="entry name" value="AA_TRANSFER_CLASS_1"/>
    <property type="match status" value="1"/>
</dbReference>
<dbReference type="InterPro" id="IPR004838">
    <property type="entry name" value="NHTrfase_class1_PyrdxlP-BS"/>
</dbReference>
<keyword evidence="4 8" id="KW-0032">Aminotransferase</keyword>
<dbReference type="GO" id="GO:0030170">
    <property type="term" value="F:pyridoxal phosphate binding"/>
    <property type="evidence" value="ECO:0007669"/>
    <property type="project" value="InterPro"/>
</dbReference>
<evidence type="ECO:0000313" key="11">
    <source>
        <dbReference type="EMBL" id="AIT70271.1"/>
    </source>
</evidence>